<dbReference type="STRING" id="1720063.SAMN05216217_10291"/>
<dbReference type="OrthoDB" id="307209at2"/>
<dbReference type="Pfam" id="PF10117">
    <property type="entry name" value="McrBC"/>
    <property type="match status" value="1"/>
</dbReference>
<sequence length="436" mass="49761">MAGITIFEFDAMAVLPSGSHDMVGLHRISADVFAWLETQALRNAEAGESTWLRLTQRHGLRAIQVKSFVGVIRCPDGFQIEVLPKLGKANGEADARQLLIEMLCCLGSFRHIQTNSAQLQARRMPLLEVFIAEFLRAVDNTVKRGLRSDYRAQQDNLFALRGKLNMAQHLRLNLCRRDRFYTEFDEFSLNRPENRLLHTTLKRVLKWTASQANQQLARELCFVFAEIPTSDQINADFGRIRPDRGMAHYDAAMAWARLILLDESPLTGTGQHSAPSLLFPMEAVFEAFVAKHLARQLNSGHDLRPQTRSLRLVRHKEQDWFQLKPDLLVQTAKTNRLVLDTKWKLVDERKANSKEKYGLNQSDFYQLHAYGQSYLDGKGDVILIYPKTETFGQALTVFSFPKSPDLRLWVLPFCLSTRQMHLPQCGSLAPFFSSVT</sequence>
<proteinExistence type="predicted"/>
<keyword evidence="2" id="KW-1185">Reference proteome</keyword>
<dbReference type="Proteomes" id="UP000243629">
    <property type="component" value="Unassembled WGS sequence"/>
</dbReference>
<evidence type="ECO:0000313" key="1">
    <source>
        <dbReference type="EMBL" id="SFM22213.1"/>
    </source>
</evidence>
<dbReference type="PANTHER" id="PTHR38733">
    <property type="entry name" value="PROTEIN MCRC"/>
    <property type="match status" value="1"/>
</dbReference>
<evidence type="ECO:0000313" key="2">
    <source>
        <dbReference type="Proteomes" id="UP000243629"/>
    </source>
</evidence>
<protein>
    <submittedName>
        <fullName evidence="1">5-methylcytosine-specific restriction enzyme subunit McrC</fullName>
    </submittedName>
</protein>
<dbReference type="PANTHER" id="PTHR38733:SF1">
    <property type="entry name" value="TYPE IV METHYL-DIRECTED RESTRICTION ENZYME ECOKMCRBC"/>
    <property type="match status" value="1"/>
</dbReference>
<organism evidence="1 2">
    <name type="scientific">Halopseudomonas yangmingensis</name>
    <dbReference type="NCBI Taxonomy" id="1720063"/>
    <lineage>
        <taxon>Bacteria</taxon>
        <taxon>Pseudomonadati</taxon>
        <taxon>Pseudomonadota</taxon>
        <taxon>Gammaproteobacteria</taxon>
        <taxon>Pseudomonadales</taxon>
        <taxon>Pseudomonadaceae</taxon>
        <taxon>Halopseudomonas</taxon>
    </lineage>
</organism>
<dbReference type="AlphaFoldDB" id="A0A1I4P4C7"/>
<dbReference type="InterPro" id="IPR019292">
    <property type="entry name" value="McrC"/>
</dbReference>
<name>A0A1I4P4C7_9GAMM</name>
<gene>
    <name evidence="1" type="ORF">SAMN05216217_10291</name>
</gene>
<accession>A0A1I4P4C7</accession>
<dbReference type="EMBL" id="FOUI01000002">
    <property type="protein sequence ID" value="SFM22213.1"/>
    <property type="molecule type" value="Genomic_DNA"/>
</dbReference>
<dbReference type="RefSeq" id="WP_093472381.1">
    <property type="nucleotide sequence ID" value="NZ_FOUI01000002.1"/>
</dbReference>
<reference evidence="2" key="1">
    <citation type="submission" date="2016-10" db="EMBL/GenBank/DDBJ databases">
        <authorList>
            <person name="Varghese N."/>
            <person name="Submissions S."/>
        </authorList>
    </citation>
    <scope>NUCLEOTIDE SEQUENCE [LARGE SCALE GENOMIC DNA]</scope>
    <source>
        <strain evidence="2">DSM 24213</strain>
    </source>
</reference>